<evidence type="ECO:0000256" key="5">
    <source>
        <dbReference type="ARBA" id="ARBA00022989"/>
    </source>
</evidence>
<evidence type="ECO:0000256" key="1">
    <source>
        <dbReference type="ARBA" id="ARBA00004141"/>
    </source>
</evidence>
<dbReference type="Proteomes" id="UP000485058">
    <property type="component" value="Unassembled WGS sequence"/>
</dbReference>
<feature type="transmembrane region" description="Helical" evidence="7">
    <location>
        <begin position="107"/>
        <end position="125"/>
    </location>
</feature>
<feature type="non-terminal residue" evidence="9">
    <location>
        <position position="1"/>
    </location>
</feature>
<keyword evidence="3" id="KW-0813">Transport</keyword>
<feature type="signal peptide" evidence="8">
    <location>
        <begin position="1"/>
        <end position="19"/>
    </location>
</feature>
<evidence type="ECO:0000256" key="4">
    <source>
        <dbReference type="ARBA" id="ARBA00022692"/>
    </source>
</evidence>
<dbReference type="GO" id="GO:0034755">
    <property type="term" value="P:iron ion transmembrane transport"/>
    <property type="evidence" value="ECO:0007669"/>
    <property type="project" value="TreeGrafter"/>
</dbReference>
<organism evidence="9 10">
    <name type="scientific">Haematococcus lacustris</name>
    <name type="common">Green alga</name>
    <name type="synonym">Haematococcus pluvialis</name>
    <dbReference type="NCBI Taxonomy" id="44745"/>
    <lineage>
        <taxon>Eukaryota</taxon>
        <taxon>Viridiplantae</taxon>
        <taxon>Chlorophyta</taxon>
        <taxon>core chlorophytes</taxon>
        <taxon>Chlorophyceae</taxon>
        <taxon>CS clade</taxon>
        <taxon>Chlamydomonadales</taxon>
        <taxon>Haematococcaceae</taxon>
        <taxon>Haematococcus</taxon>
    </lineage>
</organism>
<evidence type="ECO:0000256" key="8">
    <source>
        <dbReference type="SAM" id="SignalP"/>
    </source>
</evidence>
<accession>A0A699ZBA1</accession>
<dbReference type="PANTHER" id="PTHR11706">
    <property type="entry name" value="SOLUTE CARRIER PROTEIN FAMILY 11 MEMBER"/>
    <property type="match status" value="1"/>
</dbReference>
<feature type="transmembrane region" description="Helical" evidence="7">
    <location>
        <begin position="77"/>
        <end position="95"/>
    </location>
</feature>
<dbReference type="EMBL" id="BLLF01001389">
    <property type="protein sequence ID" value="GFH18985.1"/>
    <property type="molecule type" value="Genomic_DNA"/>
</dbReference>
<proteinExistence type="inferred from homology"/>
<keyword evidence="5 7" id="KW-1133">Transmembrane helix</keyword>
<comment type="similarity">
    <text evidence="2">Belongs to the NRAMP (TC 2.A.55) family.</text>
</comment>
<comment type="subcellular location">
    <subcellularLocation>
        <location evidence="1">Membrane</location>
        <topology evidence="1">Multi-pass membrane protein</topology>
    </subcellularLocation>
</comment>
<dbReference type="NCBIfam" id="NF037982">
    <property type="entry name" value="Nramp_1"/>
    <property type="match status" value="1"/>
</dbReference>
<feature type="chain" id="PRO_5025333651" evidence="8">
    <location>
        <begin position="20"/>
        <end position="153"/>
    </location>
</feature>
<dbReference type="PANTHER" id="PTHR11706:SF33">
    <property type="entry name" value="NATURAL RESISTANCE-ASSOCIATED MACROPHAGE PROTEIN 2"/>
    <property type="match status" value="1"/>
</dbReference>
<sequence>LLWLLVVTTFLGFFVQMQAARVGVASGKNLAELCRHEYPRVPSLTLWVMTEVAIIGSDVQEVIGSAIAVALLSQGAVPLWAGALLSAGVSFLLLLVVEKAGVRQLELLFAGLIGIMIATFGYMFASADVPMAEVAKGLVVPRLPRAYVPTVCA</sequence>
<evidence type="ECO:0000256" key="7">
    <source>
        <dbReference type="SAM" id="Phobius"/>
    </source>
</evidence>
<dbReference type="PRINTS" id="PR00447">
    <property type="entry name" value="NATRESASSCMP"/>
</dbReference>
<reference evidence="9 10" key="1">
    <citation type="submission" date="2020-02" db="EMBL/GenBank/DDBJ databases">
        <title>Draft genome sequence of Haematococcus lacustris strain NIES-144.</title>
        <authorList>
            <person name="Morimoto D."/>
            <person name="Nakagawa S."/>
            <person name="Yoshida T."/>
            <person name="Sawayama S."/>
        </authorList>
    </citation>
    <scope>NUCLEOTIDE SEQUENCE [LARGE SCALE GENOMIC DNA]</scope>
    <source>
        <strain evidence="9 10">NIES-144</strain>
    </source>
</reference>
<evidence type="ECO:0000256" key="2">
    <source>
        <dbReference type="ARBA" id="ARBA00009965"/>
    </source>
</evidence>
<evidence type="ECO:0000313" key="10">
    <source>
        <dbReference type="Proteomes" id="UP000485058"/>
    </source>
</evidence>
<dbReference type="GO" id="GO:0005384">
    <property type="term" value="F:manganese ion transmembrane transporter activity"/>
    <property type="evidence" value="ECO:0007669"/>
    <property type="project" value="TreeGrafter"/>
</dbReference>
<comment type="caution">
    <text evidence="9">The sequence shown here is derived from an EMBL/GenBank/DDBJ whole genome shotgun (WGS) entry which is preliminary data.</text>
</comment>
<dbReference type="InterPro" id="IPR001046">
    <property type="entry name" value="NRAMP_fam"/>
</dbReference>
<evidence type="ECO:0000256" key="3">
    <source>
        <dbReference type="ARBA" id="ARBA00022448"/>
    </source>
</evidence>
<keyword evidence="4 7" id="KW-0812">Transmembrane</keyword>
<dbReference type="AlphaFoldDB" id="A0A699ZBA1"/>
<dbReference type="GO" id="GO:0005886">
    <property type="term" value="C:plasma membrane"/>
    <property type="evidence" value="ECO:0007669"/>
    <property type="project" value="TreeGrafter"/>
</dbReference>
<dbReference type="Pfam" id="PF01566">
    <property type="entry name" value="Nramp"/>
    <property type="match status" value="1"/>
</dbReference>
<keyword evidence="10" id="KW-1185">Reference proteome</keyword>
<gene>
    <name evidence="9" type="ORF">HaLaN_15870</name>
</gene>
<keyword evidence="8" id="KW-0732">Signal</keyword>
<dbReference type="GO" id="GO:0015086">
    <property type="term" value="F:cadmium ion transmembrane transporter activity"/>
    <property type="evidence" value="ECO:0007669"/>
    <property type="project" value="TreeGrafter"/>
</dbReference>
<name>A0A699ZBA1_HAELA</name>
<keyword evidence="6 7" id="KW-0472">Membrane</keyword>
<evidence type="ECO:0000256" key="6">
    <source>
        <dbReference type="ARBA" id="ARBA00023136"/>
    </source>
</evidence>
<evidence type="ECO:0000313" key="9">
    <source>
        <dbReference type="EMBL" id="GFH18985.1"/>
    </source>
</evidence>
<protein>
    <submittedName>
        <fullName evidence="9">Metal transporter-like</fullName>
    </submittedName>
</protein>